<dbReference type="SUPFAM" id="SSF101898">
    <property type="entry name" value="NHL repeat"/>
    <property type="match status" value="1"/>
</dbReference>
<dbReference type="Gene3D" id="2.120.10.30">
    <property type="entry name" value="TolB, C-terminal domain"/>
    <property type="match status" value="2"/>
</dbReference>
<dbReference type="EMBL" id="UOFO01000002">
    <property type="protein sequence ID" value="VAW83130.1"/>
    <property type="molecule type" value="Genomic_DNA"/>
</dbReference>
<evidence type="ECO:0000313" key="2">
    <source>
        <dbReference type="EMBL" id="VAW83130.1"/>
    </source>
</evidence>
<dbReference type="PANTHER" id="PTHR24104:SF25">
    <property type="entry name" value="PROTEIN LIN-41"/>
    <property type="match status" value="1"/>
</dbReference>
<organism evidence="2">
    <name type="scientific">hydrothermal vent metagenome</name>
    <dbReference type="NCBI Taxonomy" id="652676"/>
    <lineage>
        <taxon>unclassified sequences</taxon>
        <taxon>metagenomes</taxon>
        <taxon>ecological metagenomes</taxon>
    </lineage>
</organism>
<dbReference type="PROSITE" id="PS51125">
    <property type="entry name" value="NHL"/>
    <property type="match status" value="2"/>
</dbReference>
<proteinExistence type="predicted"/>
<dbReference type="GO" id="GO:0008270">
    <property type="term" value="F:zinc ion binding"/>
    <property type="evidence" value="ECO:0007669"/>
    <property type="project" value="UniProtKB-KW"/>
</dbReference>
<accession>A0A3B0Z2F0</accession>
<gene>
    <name evidence="2" type="ORF">MNBD_GAMMA16-437</name>
</gene>
<dbReference type="InterPro" id="IPR001258">
    <property type="entry name" value="NHL_repeat"/>
</dbReference>
<dbReference type="Pfam" id="PF17170">
    <property type="entry name" value="DUF5128"/>
    <property type="match status" value="2"/>
</dbReference>
<keyword evidence="1" id="KW-0677">Repeat</keyword>
<dbReference type="InterPro" id="IPR011042">
    <property type="entry name" value="6-blade_b-propeller_TolB-like"/>
</dbReference>
<evidence type="ECO:0008006" key="3">
    <source>
        <dbReference type="Google" id="ProtNLM"/>
    </source>
</evidence>
<dbReference type="PANTHER" id="PTHR24104">
    <property type="entry name" value="E3 UBIQUITIN-PROTEIN LIGASE NHLRC1-RELATED"/>
    <property type="match status" value="1"/>
</dbReference>
<protein>
    <recommendedName>
        <fullName evidence="3">NHL repeat domain protein</fullName>
    </recommendedName>
</protein>
<reference evidence="2" key="1">
    <citation type="submission" date="2018-06" db="EMBL/GenBank/DDBJ databases">
        <authorList>
            <person name="Zhirakovskaya E."/>
        </authorList>
    </citation>
    <scope>NUCLEOTIDE SEQUENCE</scope>
</reference>
<dbReference type="AlphaFoldDB" id="A0A3B0Z2F0"/>
<sequence length="362" mass="40144">MHAVAYLVRWRSLLAKVVLFSALLLLSGCSQKPNIMTFDNAEREDVVWPAPPERSRFRYVGQLTGEENFSKNHNEVNFGVKVFRWVVGLVSGKAIPNILQRPQGGVVDELGRVFVTDVSRQAVCVFDVVTGEFLVWDRASELGSFHSPIGIVQGPNKELWVADSKLGAVVRLSAQGEPLGWVGEEELVHPTGITRDAWRGRVYVADTKTHEIKIFDDSGKFIRAIGTKGVGEGEFNAPTYLHFVEDELYVTDTLNSRIQVFDEAGKFVRSFGRRGLFIGDLPRPKGVTVDKNGLIYVVESFYDYLLVFNKKGELLMPVGGTGHGVGQFYLPAGVWTDNKNNVYVADMFNGRIVVLEFLGGGA</sequence>
<name>A0A3B0Z2F0_9ZZZZ</name>
<dbReference type="InterPro" id="IPR050952">
    <property type="entry name" value="TRIM-NHL_E3_ligases"/>
</dbReference>
<evidence type="ECO:0000256" key="1">
    <source>
        <dbReference type="ARBA" id="ARBA00022737"/>
    </source>
</evidence>